<name>A0ABY8EN74_MALFU</name>
<feature type="compositionally biased region" description="Basic and acidic residues" evidence="1">
    <location>
        <begin position="63"/>
        <end position="82"/>
    </location>
</feature>
<dbReference type="InterPro" id="IPR036265">
    <property type="entry name" value="HIT-like_sf"/>
</dbReference>
<keyword evidence="4" id="KW-0548">Nucleotidyltransferase</keyword>
<reference evidence="4 5" key="1">
    <citation type="journal article" date="2020" name="Elife">
        <title>Loss of centromere function drives karyotype evolution in closely related Malassezia species.</title>
        <authorList>
            <person name="Sankaranarayanan S.R."/>
            <person name="Ianiri G."/>
            <person name="Coelho M.A."/>
            <person name="Reza M.H."/>
            <person name="Thimmappa B.C."/>
            <person name="Ganguly P."/>
            <person name="Vadnala R.N."/>
            <person name="Sun S."/>
            <person name="Siddharthan R."/>
            <person name="Tellgren-Roth C."/>
            <person name="Dawson T.L."/>
            <person name="Heitman J."/>
            <person name="Sanyal K."/>
        </authorList>
    </citation>
    <scope>NUCLEOTIDE SEQUENCE [LARGE SCALE GENOMIC DNA]</scope>
    <source>
        <strain evidence="4">CBS14141</strain>
    </source>
</reference>
<evidence type="ECO:0000256" key="1">
    <source>
        <dbReference type="SAM" id="MobiDB-lite"/>
    </source>
</evidence>
<dbReference type="InterPro" id="IPR045759">
    <property type="entry name" value="Ap4A_phos1/2_N"/>
</dbReference>
<dbReference type="Pfam" id="PF09830">
    <property type="entry name" value="ATP_transf"/>
    <property type="match status" value="1"/>
</dbReference>
<dbReference type="InterPro" id="IPR043171">
    <property type="entry name" value="Ap4A_phos1/2-like"/>
</dbReference>
<evidence type="ECO:0000259" key="3">
    <source>
        <dbReference type="Pfam" id="PF19327"/>
    </source>
</evidence>
<dbReference type="GO" id="GO:0003877">
    <property type="term" value="F:ATP:ADP adenylyltransferase activity"/>
    <property type="evidence" value="ECO:0007669"/>
    <property type="project" value="UniProtKB-EC"/>
</dbReference>
<evidence type="ECO:0000313" key="5">
    <source>
        <dbReference type="Proteomes" id="UP000818624"/>
    </source>
</evidence>
<feature type="domain" description="Ap4A phosphorylase 1/2 N-terminal" evidence="3">
    <location>
        <begin position="46"/>
        <end position="194"/>
    </location>
</feature>
<keyword evidence="5" id="KW-1185">Reference proteome</keyword>
<dbReference type="InterPro" id="IPR009163">
    <property type="entry name" value="Ap4A_phos1/2"/>
</dbReference>
<gene>
    <name evidence="4" type="primary">APA2</name>
    <name evidence="4" type="ORF">GLX27_000468</name>
</gene>
<dbReference type="PANTHER" id="PTHR38420:SF1">
    <property type="entry name" value="PUTATIVE (AFU_ORTHOLOGUE AFUA_5G14690)-RELATED"/>
    <property type="match status" value="1"/>
</dbReference>
<sequence>MSDIVNLDPLVAEKFKAAVDAGDAFFFDSTVHITGNQDKSHPPIASVPWQVRTVPALLKKPTANKEEPKDEKPKDEKPKQNQKDVFAPPYVPNLLVKEFADFTVLLNKYCVLPKHFLMVTKDFVNQELPPSPEMLASVYLVIERHRAEHPQAELLGFFNCGKDSGASQPHCHFQMVELVPEKSTMAVPIENLLQHIERDGKEYSDVHLLPVPWQHFVVLLDPPSDETQLSTYLGHRFTQLLDCMFAAARDLNHIQGTEPRRGPPQFNILLTKRAMHLIPRRQEGFDLNTTDWAPYNNGQAPEHTGTLSVNALGYAGLFLTRHKAELEAMTDPANARIAHVLAQTGVPIPIQEGTEAPAADEKKADA</sequence>
<organism evidence="4 5">
    <name type="scientific">Malassezia furfur</name>
    <name type="common">Pityriasis versicolor infection agent</name>
    <name type="synonym">Pityrosporum furfur</name>
    <dbReference type="NCBI Taxonomy" id="55194"/>
    <lineage>
        <taxon>Eukaryota</taxon>
        <taxon>Fungi</taxon>
        <taxon>Dikarya</taxon>
        <taxon>Basidiomycota</taxon>
        <taxon>Ustilaginomycotina</taxon>
        <taxon>Malasseziomycetes</taxon>
        <taxon>Malasseziales</taxon>
        <taxon>Malasseziaceae</taxon>
        <taxon>Malassezia</taxon>
    </lineage>
</organism>
<dbReference type="EC" id="2.7.7.53" evidence="4"/>
<dbReference type="Pfam" id="PF19327">
    <property type="entry name" value="Ap4A_phos_N"/>
    <property type="match status" value="1"/>
</dbReference>
<accession>A0ABY8EN74</accession>
<protein>
    <submittedName>
        <fullName evidence="4">ATP adenylyltransferase</fullName>
        <ecNumber evidence="4">2.7.7.53</ecNumber>
    </submittedName>
</protein>
<keyword evidence="4" id="KW-0808">Transferase</keyword>
<dbReference type="PANTHER" id="PTHR38420">
    <property type="entry name" value="AP-4-A PHOSPHORYLASE II"/>
    <property type="match status" value="1"/>
</dbReference>
<dbReference type="EMBL" id="CP046234">
    <property type="protein sequence ID" value="WFD45843.1"/>
    <property type="molecule type" value="Genomic_DNA"/>
</dbReference>
<dbReference type="Gene3D" id="3.30.428.70">
    <property type="match status" value="1"/>
</dbReference>
<evidence type="ECO:0000313" key="4">
    <source>
        <dbReference type="EMBL" id="WFD45843.1"/>
    </source>
</evidence>
<feature type="region of interest" description="Disordered" evidence="1">
    <location>
        <begin position="58"/>
        <end position="85"/>
    </location>
</feature>
<proteinExistence type="predicted"/>
<dbReference type="InterPro" id="IPR019200">
    <property type="entry name" value="ATP_adenylylTrfase_C"/>
</dbReference>
<evidence type="ECO:0000259" key="2">
    <source>
        <dbReference type="Pfam" id="PF09830"/>
    </source>
</evidence>
<feature type="domain" description="ATP adenylyltransferase C-terminal" evidence="2">
    <location>
        <begin position="211"/>
        <end position="347"/>
    </location>
</feature>
<dbReference type="SUPFAM" id="SSF54197">
    <property type="entry name" value="HIT-like"/>
    <property type="match status" value="1"/>
</dbReference>
<dbReference type="Proteomes" id="UP000818624">
    <property type="component" value="Chromosome 1"/>
</dbReference>